<dbReference type="Pfam" id="PF00145">
    <property type="entry name" value="DNA_methylase"/>
    <property type="match status" value="2"/>
</dbReference>
<accession>A0A5B7Y9V8</accession>
<dbReference type="InterPro" id="IPR029063">
    <property type="entry name" value="SAM-dependent_MTases_sf"/>
</dbReference>
<evidence type="ECO:0000313" key="9">
    <source>
        <dbReference type="EMBL" id="QCZ92185.1"/>
    </source>
</evidence>
<dbReference type="PROSITE" id="PS00094">
    <property type="entry name" value="C5_MTASE_1"/>
    <property type="match status" value="2"/>
</dbReference>
<dbReference type="InterPro" id="IPR050390">
    <property type="entry name" value="C5-Methyltransferase"/>
</dbReference>
<evidence type="ECO:0000256" key="4">
    <source>
        <dbReference type="ARBA" id="ARBA00022747"/>
    </source>
</evidence>
<dbReference type="PANTHER" id="PTHR10629:SF52">
    <property type="entry name" value="DNA (CYTOSINE-5)-METHYLTRANSFERASE 1"/>
    <property type="match status" value="1"/>
</dbReference>
<dbReference type="GO" id="GO:0032259">
    <property type="term" value="P:methylation"/>
    <property type="evidence" value="ECO:0007669"/>
    <property type="project" value="UniProtKB-KW"/>
</dbReference>
<evidence type="ECO:0000256" key="2">
    <source>
        <dbReference type="ARBA" id="ARBA00022679"/>
    </source>
</evidence>
<protein>
    <recommendedName>
        <fullName evidence="8">Cytosine-specific methyltransferase</fullName>
        <ecNumber evidence="8">2.1.1.37</ecNumber>
    </recommendedName>
</protein>
<dbReference type="PROSITE" id="PS51679">
    <property type="entry name" value="SAM_MT_C5"/>
    <property type="match status" value="2"/>
</dbReference>
<dbReference type="NCBIfam" id="TIGR00675">
    <property type="entry name" value="dcm"/>
    <property type="match status" value="2"/>
</dbReference>
<dbReference type="OrthoDB" id="9813719at2"/>
<dbReference type="CDD" id="cd00315">
    <property type="entry name" value="Cyt_C5_DNA_methylase"/>
    <property type="match status" value="1"/>
</dbReference>
<dbReference type="GO" id="GO:0003886">
    <property type="term" value="F:DNA (cytosine-5-)-methyltransferase activity"/>
    <property type="evidence" value="ECO:0007669"/>
    <property type="project" value="UniProtKB-EC"/>
</dbReference>
<dbReference type="RefSeq" id="WP_139754947.1">
    <property type="nucleotide sequence ID" value="NZ_CP039852.1"/>
</dbReference>
<keyword evidence="3 6" id="KW-0949">S-adenosyl-L-methionine</keyword>
<feature type="active site" evidence="6">
    <location>
        <position position="460"/>
    </location>
</feature>
<feature type="active site" evidence="6">
    <location>
        <position position="101"/>
    </location>
</feature>
<keyword evidence="4" id="KW-0680">Restriction system</keyword>
<dbReference type="GO" id="GO:0009307">
    <property type="term" value="P:DNA restriction-modification system"/>
    <property type="evidence" value="ECO:0007669"/>
    <property type="project" value="UniProtKB-KW"/>
</dbReference>
<dbReference type="Gene3D" id="3.90.120.10">
    <property type="entry name" value="DNA Methylase, subunit A, domain 2"/>
    <property type="match status" value="2"/>
</dbReference>
<dbReference type="REBASE" id="342746">
    <property type="entry name" value="M.Ssp18D6ORF1260P"/>
</dbReference>
<dbReference type="SUPFAM" id="SSF53335">
    <property type="entry name" value="S-adenosyl-L-methionine-dependent methyltransferases"/>
    <property type="match status" value="2"/>
</dbReference>
<dbReference type="InterPro" id="IPR018117">
    <property type="entry name" value="C5_DNA_meth_AS"/>
</dbReference>
<evidence type="ECO:0000256" key="8">
    <source>
        <dbReference type="RuleBase" id="RU000417"/>
    </source>
</evidence>
<dbReference type="EC" id="2.1.1.37" evidence="8"/>
<evidence type="ECO:0000256" key="6">
    <source>
        <dbReference type="PROSITE-ProRule" id="PRU01016"/>
    </source>
</evidence>
<evidence type="ECO:0000256" key="3">
    <source>
        <dbReference type="ARBA" id="ARBA00022691"/>
    </source>
</evidence>
<gene>
    <name evidence="9" type="ORF">FBQ74_01260</name>
</gene>
<dbReference type="PANTHER" id="PTHR10629">
    <property type="entry name" value="CYTOSINE-SPECIFIC METHYLTRANSFERASE"/>
    <property type="match status" value="1"/>
</dbReference>
<organism evidence="9 10">
    <name type="scientific">Salinimonas iocasae</name>
    <dbReference type="NCBI Taxonomy" id="2572577"/>
    <lineage>
        <taxon>Bacteria</taxon>
        <taxon>Pseudomonadati</taxon>
        <taxon>Pseudomonadota</taxon>
        <taxon>Gammaproteobacteria</taxon>
        <taxon>Alteromonadales</taxon>
        <taxon>Alteromonadaceae</taxon>
        <taxon>Alteromonas/Salinimonas group</taxon>
        <taxon>Salinimonas</taxon>
    </lineage>
</organism>
<dbReference type="Gene3D" id="3.40.50.150">
    <property type="entry name" value="Vaccinia Virus protein VP39"/>
    <property type="match status" value="2"/>
</dbReference>
<keyword evidence="1 6" id="KW-0489">Methyltransferase</keyword>
<evidence type="ECO:0000256" key="7">
    <source>
        <dbReference type="RuleBase" id="RU000416"/>
    </source>
</evidence>
<comment type="similarity">
    <text evidence="6 7">Belongs to the class I-like SAM-binding methyltransferase superfamily. C5-methyltransferase family.</text>
</comment>
<dbReference type="AlphaFoldDB" id="A0A5B7Y9V8"/>
<reference evidence="9 10" key="1">
    <citation type="submission" date="2019-04" db="EMBL/GenBank/DDBJ databases">
        <title>Salinimonas iocasae sp. nov., a halophilic bacterium isolated from the outer tube casing of tubeworms in Okinawa Trough.</title>
        <authorList>
            <person name="Zhang H."/>
            <person name="Wang H."/>
            <person name="Li C."/>
        </authorList>
    </citation>
    <scope>NUCLEOTIDE SEQUENCE [LARGE SCALE GENOMIC DNA]</scope>
    <source>
        <strain evidence="9 10">KX18D6</strain>
    </source>
</reference>
<dbReference type="Proteomes" id="UP000304912">
    <property type="component" value="Chromosome"/>
</dbReference>
<dbReference type="EMBL" id="CP039852">
    <property type="protein sequence ID" value="QCZ92185.1"/>
    <property type="molecule type" value="Genomic_DNA"/>
</dbReference>
<evidence type="ECO:0000256" key="5">
    <source>
        <dbReference type="ARBA" id="ARBA00047422"/>
    </source>
</evidence>
<sequence>MVKIYNVLYKKTAFGVNVLKKNKFNVASFFSGAGGLDIGFEAAGFNIVFASDIMEQACQTYSRNFTHSKFFKNDISLITNQDLDKLKADNDIDVVIGGPPCQGFSNMGNKNSADPRNYLFQCYRKVIEHLQPTCFLFENVKGFRTMFEGRFFEKVINEFSAIGYNIHYSLLNANDYGVPQKRERIFLFGTKVDRPFKFPTKESTSFDNLRAYANVGEALNDLIDKDESVPNHIPLKHSDTVIKRYELIPEGGKLPKPEDLPVEIRRKNFGNTYTRLSRFEPSSTIVPGNNALPVHPVLNRSLTPREAARIQTFPDNYIFYGDRRSQCILVGNAVPPLLGAKLARNVAFHLNGVDILGEEPEKTINRGDVYTLNRKGKASRASLRFADLFCGVGGFTEGLKAAGLTSVLSADFDQYAVDAHRLNHQEECVKADLSNEFDRAKIIKKLKVESVDLIVGGPPCQGFSIFGNRRFVNTKKHDLSKDERNDLVHSFAEIVVSVRPKWFMMENVPGILSAHNGKYVNEVKSYFENHGYRVEFKIINCADYGVPQLRKRFLMIGTNTDLVIPWPKAKFFAEPEDWQQAHRTVGLALSGLDTEDSYFRFKNHNPPKHTKVVSDRFGFIEEGKKLEIEKLPSHLKIGTKTGKPIKNFSHVFKRLDRKKPSNTIVPGHNAFPVHPRLNRTLTVREAARIQSFHDNYEFVGPIINQCLQVGNAFPPLVAQLFGERLRTVVNKNWKSGESTQLALYSMLEELDANYL</sequence>
<keyword evidence="10" id="KW-1185">Reference proteome</keyword>
<keyword evidence="2 6" id="KW-0808">Transferase</keyword>
<evidence type="ECO:0000256" key="1">
    <source>
        <dbReference type="ARBA" id="ARBA00022603"/>
    </source>
</evidence>
<evidence type="ECO:0000313" key="10">
    <source>
        <dbReference type="Proteomes" id="UP000304912"/>
    </source>
</evidence>
<dbReference type="KEGG" id="salk:FBQ74_01260"/>
<name>A0A5B7Y9V8_9ALTE</name>
<dbReference type="InterPro" id="IPR001525">
    <property type="entry name" value="C5_MeTfrase"/>
</dbReference>
<dbReference type="PRINTS" id="PR00105">
    <property type="entry name" value="C5METTRFRASE"/>
</dbReference>
<comment type="catalytic activity">
    <reaction evidence="5 8">
        <text>a 2'-deoxycytidine in DNA + S-adenosyl-L-methionine = a 5-methyl-2'-deoxycytidine in DNA + S-adenosyl-L-homocysteine + H(+)</text>
        <dbReference type="Rhea" id="RHEA:13681"/>
        <dbReference type="Rhea" id="RHEA-COMP:11369"/>
        <dbReference type="Rhea" id="RHEA-COMP:11370"/>
        <dbReference type="ChEBI" id="CHEBI:15378"/>
        <dbReference type="ChEBI" id="CHEBI:57856"/>
        <dbReference type="ChEBI" id="CHEBI:59789"/>
        <dbReference type="ChEBI" id="CHEBI:85452"/>
        <dbReference type="ChEBI" id="CHEBI:85454"/>
        <dbReference type="EC" id="2.1.1.37"/>
    </reaction>
</comment>
<proteinExistence type="inferred from homology"/>